<evidence type="ECO:0000313" key="2">
    <source>
        <dbReference type="Proteomes" id="UP001166286"/>
    </source>
</evidence>
<dbReference type="EMBL" id="JAFEKC020000022">
    <property type="protein sequence ID" value="KAK0507793.1"/>
    <property type="molecule type" value="Genomic_DNA"/>
</dbReference>
<gene>
    <name evidence="1" type="ORF">JMJ35_009682</name>
</gene>
<evidence type="ECO:0000313" key="1">
    <source>
        <dbReference type="EMBL" id="KAK0507793.1"/>
    </source>
</evidence>
<keyword evidence="2" id="KW-1185">Reference proteome</keyword>
<proteinExistence type="predicted"/>
<protein>
    <recommendedName>
        <fullName evidence="3">Fungal N-terminal domain-containing protein</fullName>
    </recommendedName>
</protein>
<accession>A0AA39UXM6</accession>
<evidence type="ECO:0008006" key="3">
    <source>
        <dbReference type="Google" id="ProtNLM"/>
    </source>
</evidence>
<dbReference type="PANTHER" id="PTHR38886:SF1">
    <property type="entry name" value="NACHT-NTPASE AND P-LOOP NTPASES N-TERMINAL DOMAIN-CONTAINING PROTEIN"/>
    <property type="match status" value="1"/>
</dbReference>
<reference evidence="1" key="1">
    <citation type="submission" date="2023-03" db="EMBL/GenBank/DDBJ databases">
        <title>Complete genome of Cladonia borealis.</title>
        <authorList>
            <person name="Park H."/>
        </authorList>
    </citation>
    <scope>NUCLEOTIDE SEQUENCE</scope>
    <source>
        <strain evidence="1">ANT050790</strain>
    </source>
</reference>
<dbReference type="AlphaFoldDB" id="A0AA39UXM6"/>
<organism evidence="1 2">
    <name type="scientific">Cladonia borealis</name>
    <dbReference type="NCBI Taxonomy" id="184061"/>
    <lineage>
        <taxon>Eukaryota</taxon>
        <taxon>Fungi</taxon>
        <taxon>Dikarya</taxon>
        <taxon>Ascomycota</taxon>
        <taxon>Pezizomycotina</taxon>
        <taxon>Lecanoromycetes</taxon>
        <taxon>OSLEUM clade</taxon>
        <taxon>Lecanoromycetidae</taxon>
        <taxon>Lecanorales</taxon>
        <taxon>Lecanorineae</taxon>
        <taxon>Cladoniaceae</taxon>
        <taxon>Cladonia</taxon>
    </lineage>
</organism>
<sequence>MSFGLSVSDIIMSYQLAFQIYDRCFKKAQSADVKYLKLGRDISYLGSSLQRLELIIKNAEEQSPEKSWRRKANSTMATTLDALLEVTGDFKRTLHDCEKLLSDDSRFQRSAARFVDNVVWHSSTERVVNHLRQRVNLHLTKLNFIAKPFELQLLLGIRRELQQVKQDVAALKGLLIPDTAQSIHTTSHKFHDGRFPVPPDLAKRFERALASKPGVYVQDHLPRKEGFDALVFHFASSTVKFKPRPGPGQNIPEETQFVNLLKAGWIMDKLKGSDYLQSAGSESLWADYTRELENEISDQLSRFENWELEPPTLDVILRLPNDCFSIWVPEEYMPRSAVLPELD</sequence>
<comment type="caution">
    <text evidence="1">The sequence shown here is derived from an EMBL/GenBank/DDBJ whole genome shotgun (WGS) entry which is preliminary data.</text>
</comment>
<dbReference type="PANTHER" id="PTHR38886">
    <property type="entry name" value="SESA DOMAIN-CONTAINING PROTEIN"/>
    <property type="match status" value="1"/>
</dbReference>
<name>A0AA39UXM6_9LECA</name>
<dbReference type="Proteomes" id="UP001166286">
    <property type="component" value="Unassembled WGS sequence"/>
</dbReference>